<sequence>VLYFAGLKLSEVAARLECRLDGDGDIDVRRVAGLEAARADDLSFFANPRYAAALRETRAAAVILADDADAAPCQMLRTPTPYLAFARAVALFADEVRPEPGVDPSSHLAGDVRVGDGVSIGPFVSVGPGASVGPRTVIHPHVSLGPGVVVGADCVIHSHVAVRERVVLGDRVVLQNAAVIGSDGYGFAERPDGTHEKIPQMGDVVIEDDVEIGAHVAVDRPAVGETRIQAGAKIDNLVQIGHGVHVGRHVLLAAQVGVAGSTTIEDAVVLAGQVGVNGHVTVGRGTRATGQSGITRSVPAGSFISGLPAIDNQTWRKASAAFRTLPELRKRVLDLERRLARQDGDGAVVSEKTDTEDA</sequence>
<evidence type="ECO:0000256" key="2">
    <source>
        <dbReference type="ARBA" id="ARBA00022556"/>
    </source>
</evidence>
<dbReference type="GO" id="GO:0016410">
    <property type="term" value="F:N-acyltransferase activity"/>
    <property type="evidence" value="ECO:0007669"/>
    <property type="project" value="InterPro"/>
</dbReference>
<gene>
    <name evidence="8" type="ORF">METZ01_LOCUS6949</name>
</gene>
<dbReference type="Pfam" id="PF04613">
    <property type="entry name" value="LpxD"/>
    <property type="match status" value="1"/>
</dbReference>
<dbReference type="NCBIfam" id="TIGR01853">
    <property type="entry name" value="lipid_A_lpxD"/>
    <property type="match status" value="1"/>
</dbReference>
<dbReference type="InterPro" id="IPR011004">
    <property type="entry name" value="Trimer_LpxA-like_sf"/>
</dbReference>
<dbReference type="PANTHER" id="PTHR43378:SF2">
    <property type="entry name" value="UDP-3-O-ACYLGLUCOSAMINE N-ACYLTRANSFERASE 1, MITOCHONDRIAL-RELATED"/>
    <property type="match status" value="1"/>
</dbReference>
<dbReference type="Pfam" id="PF00132">
    <property type="entry name" value="Hexapep"/>
    <property type="match status" value="1"/>
</dbReference>
<dbReference type="InterPro" id="IPR001451">
    <property type="entry name" value="Hexapep"/>
</dbReference>
<evidence type="ECO:0000256" key="3">
    <source>
        <dbReference type="ARBA" id="ARBA00022679"/>
    </source>
</evidence>
<dbReference type="GO" id="GO:0016020">
    <property type="term" value="C:membrane"/>
    <property type="evidence" value="ECO:0007669"/>
    <property type="project" value="GOC"/>
</dbReference>
<dbReference type="CDD" id="cd03352">
    <property type="entry name" value="LbH_LpxD"/>
    <property type="match status" value="1"/>
</dbReference>
<name>A0A381NHQ9_9ZZZZ</name>
<keyword evidence="5" id="KW-0443">Lipid metabolism</keyword>
<accession>A0A381NHQ9</accession>
<dbReference type="InterPro" id="IPR007691">
    <property type="entry name" value="LpxD"/>
</dbReference>
<evidence type="ECO:0000256" key="1">
    <source>
        <dbReference type="ARBA" id="ARBA00022516"/>
    </source>
</evidence>
<keyword evidence="1" id="KW-0444">Lipid biosynthesis</keyword>
<dbReference type="HAMAP" id="MF_00523">
    <property type="entry name" value="LpxD"/>
    <property type="match status" value="1"/>
</dbReference>
<evidence type="ECO:0000256" key="6">
    <source>
        <dbReference type="ARBA" id="ARBA00023315"/>
    </source>
</evidence>
<evidence type="ECO:0000259" key="7">
    <source>
        <dbReference type="Pfam" id="PF04613"/>
    </source>
</evidence>
<dbReference type="GO" id="GO:0009245">
    <property type="term" value="P:lipid A biosynthetic process"/>
    <property type="evidence" value="ECO:0007669"/>
    <property type="project" value="UniProtKB-KW"/>
</dbReference>
<proteinExistence type="inferred from homology"/>
<keyword evidence="2" id="KW-0441">Lipid A biosynthesis</keyword>
<protein>
    <recommendedName>
        <fullName evidence="7">UDP-3-O-[3-hydroxymyristoyl] glucosamine N-acyltransferase non-repeat region domain-containing protein</fullName>
    </recommendedName>
</protein>
<dbReference type="NCBIfam" id="NF002060">
    <property type="entry name" value="PRK00892.1"/>
    <property type="match status" value="1"/>
</dbReference>
<keyword evidence="3" id="KW-0808">Transferase</keyword>
<keyword evidence="4" id="KW-0677">Repeat</keyword>
<dbReference type="InterPro" id="IPR020573">
    <property type="entry name" value="UDP_GlcNAc_AcTrfase_non-rep"/>
</dbReference>
<feature type="domain" description="UDP-3-O-[3-hydroxymyristoyl] glucosamine N-acyltransferase non-repeat region" evidence="7">
    <location>
        <begin position="25"/>
        <end position="91"/>
    </location>
</feature>
<dbReference type="EMBL" id="UINC01000367">
    <property type="protein sequence ID" value="SUZ54095.1"/>
    <property type="molecule type" value="Genomic_DNA"/>
</dbReference>
<dbReference type="Gene3D" id="3.40.1390.10">
    <property type="entry name" value="MurE/MurF, N-terminal domain"/>
    <property type="match status" value="1"/>
</dbReference>
<dbReference type="Gene3D" id="2.160.10.10">
    <property type="entry name" value="Hexapeptide repeat proteins"/>
    <property type="match status" value="1"/>
</dbReference>
<dbReference type="SUPFAM" id="SSF51161">
    <property type="entry name" value="Trimeric LpxA-like enzymes"/>
    <property type="match status" value="1"/>
</dbReference>
<dbReference type="PANTHER" id="PTHR43378">
    <property type="entry name" value="UDP-3-O-ACYLGLUCOSAMINE N-ACYLTRANSFERASE"/>
    <property type="match status" value="1"/>
</dbReference>
<feature type="non-terminal residue" evidence="8">
    <location>
        <position position="1"/>
    </location>
</feature>
<organism evidence="8">
    <name type="scientific">marine metagenome</name>
    <dbReference type="NCBI Taxonomy" id="408172"/>
    <lineage>
        <taxon>unclassified sequences</taxon>
        <taxon>metagenomes</taxon>
        <taxon>ecological metagenomes</taxon>
    </lineage>
</organism>
<dbReference type="AlphaFoldDB" id="A0A381NHQ9"/>
<evidence type="ECO:0000313" key="8">
    <source>
        <dbReference type="EMBL" id="SUZ54095.1"/>
    </source>
</evidence>
<evidence type="ECO:0000256" key="5">
    <source>
        <dbReference type="ARBA" id="ARBA00023098"/>
    </source>
</evidence>
<keyword evidence="6" id="KW-0012">Acyltransferase</keyword>
<reference evidence="8" key="1">
    <citation type="submission" date="2018-05" db="EMBL/GenBank/DDBJ databases">
        <authorList>
            <person name="Lanie J.A."/>
            <person name="Ng W.-L."/>
            <person name="Kazmierczak K.M."/>
            <person name="Andrzejewski T.M."/>
            <person name="Davidsen T.M."/>
            <person name="Wayne K.J."/>
            <person name="Tettelin H."/>
            <person name="Glass J.I."/>
            <person name="Rusch D."/>
            <person name="Podicherti R."/>
            <person name="Tsui H.-C.T."/>
            <person name="Winkler M.E."/>
        </authorList>
    </citation>
    <scope>NUCLEOTIDE SEQUENCE</scope>
</reference>
<evidence type="ECO:0000256" key="4">
    <source>
        <dbReference type="ARBA" id="ARBA00022737"/>
    </source>
</evidence>